<evidence type="ECO:0000259" key="4">
    <source>
        <dbReference type="PROSITE" id="PS50109"/>
    </source>
</evidence>
<comment type="catalytic activity">
    <reaction evidence="1">
        <text>ATP + protein L-histidine = ADP + protein N-phospho-L-histidine.</text>
        <dbReference type="EC" id="2.7.13.3"/>
    </reaction>
</comment>
<dbReference type="InterPro" id="IPR003018">
    <property type="entry name" value="GAF"/>
</dbReference>
<keyword evidence="6" id="KW-1185">Reference proteome</keyword>
<dbReference type="Proteomes" id="UP000667802">
    <property type="component" value="Unassembled WGS sequence"/>
</dbReference>
<accession>A0AAP5IBW4</accession>
<dbReference type="EMBL" id="JAALHA020000018">
    <property type="protein sequence ID" value="MDR9898576.1"/>
    <property type="molecule type" value="Genomic_DNA"/>
</dbReference>
<gene>
    <name evidence="5" type="ORF">G7B40_029055</name>
</gene>
<keyword evidence="3 5" id="KW-0808">Transferase</keyword>
<dbReference type="Pfam" id="PF00512">
    <property type="entry name" value="HisKA"/>
    <property type="match status" value="1"/>
</dbReference>
<dbReference type="SUPFAM" id="SSF55874">
    <property type="entry name" value="ATPase domain of HSP90 chaperone/DNA topoisomerase II/histidine kinase"/>
    <property type="match status" value="1"/>
</dbReference>
<dbReference type="SMART" id="SM00065">
    <property type="entry name" value="GAF"/>
    <property type="match status" value="1"/>
</dbReference>
<proteinExistence type="predicted"/>
<dbReference type="SUPFAM" id="SSF47384">
    <property type="entry name" value="Homodimeric domain of signal transducing histidine kinase"/>
    <property type="match status" value="1"/>
</dbReference>
<evidence type="ECO:0000313" key="6">
    <source>
        <dbReference type="Proteomes" id="UP000667802"/>
    </source>
</evidence>
<reference evidence="6" key="1">
    <citation type="journal article" date="2021" name="Science">
        <title>Hunting the eagle killer: A cyanobacterial neurotoxin causes vacuolar myelinopathy.</title>
        <authorList>
            <person name="Breinlinger S."/>
            <person name="Phillips T.J."/>
            <person name="Haram B.N."/>
            <person name="Mares J."/>
            <person name="Martinez Yerena J.A."/>
            <person name="Hrouzek P."/>
            <person name="Sobotka R."/>
            <person name="Henderson W.M."/>
            <person name="Schmieder P."/>
            <person name="Williams S.M."/>
            <person name="Lauderdale J.D."/>
            <person name="Wilde H.D."/>
            <person name="Gerrin W."/>
            <person name="Kust A."/>
            <person name="Washington J.W."/>
            <person name="Wagner C."/>
            <person name="Geier B."/>
            <person name="Liebeke M."/>
            <person name="Enke H."/>
            <person name="Niedermeyer T.H.J."/>
            <person name="Wilde S.B."/>
        </authorList>
    </citation>
    <scope>NUCLEOTIDE SEQUENCE [LARGE SCALE GENOMIC DNA]</scope>
    <source>
        <strain evidence="6">Thurmond2011</strain>
    </source>
</reference>
<dbReference type="Gene3D" id="3.30.450.40">
    <property type="match status" value="1"/>
</dbReference>
<dbReference type="InterPro" id="IPR036097">
    <property type="entry name" value="HisK_dim/P_sf"/>
</dbReference>
<dbReference type="AlphaFoldDB" id="A0AAP5IBW4"/>
<dbReference type="RefSeq" id="WP_208341976.1">
    <property type="nucleotide sequence ID" value="NZ_CAWQFN010000043.1"/>
</dbReference>
<dbReference type="EC" id="2.7.13.3" evidence="2"/>
<organism evidence="5 6">
    <name type="scientific">Aetokthonos hydrillicola Thurmond2011</name>
    <dbReference type="NCBI Taxonomy" id="2712845"/>
    <lineage>
        <taxon>Bacteria</taxon>
        <taxon>Bacillati</taxon>
        <taxon>Cyanobacteriota</taxon>
        <taxon>Cyanophyceae</taxon>
        <taxon>Nostocales</taxon>
        <taxon>Hapalosiphonaceae</taxon>
        <taxon>Aetokthonos</taxon>
    </lineage>
</organism>
<evidence type="ECO:0000256" key="2">
    <source>
        <dbReference type="ARBA" id="ARBA00012438"/>
    </source>
</evidence>
<feature type="domain" description="Histidine kinase" evidence="4">
    <location>
        <begin position="260"/>
        <end position="531"/>
    </location>
</feature>
<dbReference type="InterPro" id="IPR005467">
    <property type="entry name" value="His_kinase_dom"/>
</dbReference>
<comment type="caution">
    <text evidence="5">The sequence shown here is derived from an EMBL/GenBank/DDBJ whole genome shotgun (WGS) entry which is preliminary data.</text>
</comment>
<protein>
    <recommendedName>
        <fullName evidence="2">histidine kinase</fullName>
        <ecNumber evidence="2">2.7.13.3</ecNumber>
    </recommendedName>
</protein>
<dbReference type="InterPro" id="IPR029016">
    <property type="entry name" value="GAF-like_dom_sf"/>
</dbReference>
<dbReference type="PROSITE" id="PS50109">
    <property type="entry name" value="HIS_KIN"/>
    <property type="match status" value="1"/>
</dbReference>
<dbReference type="Pfam" id="PF01590">
    <property type="entry name" value="GAF"/>
    <property type="match status" value="1"/>
</dbReference>
<name>A0AAP5IBW4_9CYAN</name>
<dbReference type="InterPro" id="IPR003661">
    <property type="entry name" value="HisK_dim/P_dom"/>
</dbReference>
<dbReference type="GO" id="GO:0000155">
    <property type="term" value="F:phosphorelay sensor kinase activity"/>
    <property type="evidence" value="ECO:0007669"/>
    <property type="project" value="InterPro"/>
</dbReference>
<dbReference type="SUPFAM" id="SSF55781">
    <property type="entry name" value="GAF domain-like"/>
    <property type="match status" value="1"/>
</dbReference>
<dbReference type="PANTHER" id="PTHR43102">
    <property type="entry name" value="SLR1143 PROTEIN"/>
    <property type="match status" value="1"/>
</dbReference>
<evidence type="ECO:0000256" key="3">
    <source>
        <dbReference type="ARBA" id="ARBA00022777"/>
    </source>
</evidence>
<dbReference type="PANTHER" id="PTHR43102:SF2">
    <property type="entry name" value="GAF DOMAIN-CONTAINING PROTEIN"/>
    <property type="match status" value="1"/>
</dbReference>
<sequence>MVEPENKLFALKDGWTSQETRERQRLNALSELGLRQTETIPVFEEATQTAAHFLEAPISILGFIDQERHWFKSAVGLSRLGLMNQLAQSRYLLRQESFCTQVVDTCQVLVINDTKIVASAELSGCKLVNEYGIRAYLGVPLIDASGHCLGALAVMDLEPRNFKTRDIEFLQILARWSMSEFERNRLVQIVSNNSNSSWSHRDASINELRIRSEIPLERQIDSVEVDTEPTLENHYSNFTGSRSQKDPVPTNQLKLELLEQLTQELRTPLTSILGMASVLGREIYGPLTIKQREYLEIIQHSGRYLLSLANEIAELGVLHENIATLNLAPIDIEMLCQQAINTLEEAANRREQDIRLSIEPGRTRIWTLDKDKVRQMLYHLIFSVIQLSATGSIVRIHVSYKDDLLNITVWVSHPWLGDGITEVDPCFRLKTLPRHELGGDSSLYNIHSENQEHTGNLQVSLQTPKHLNMFDSELPIVGSSKNSGKPQGDLSRETLGLMLSCQLAELHKGKITIQGSPVSGYRYVVSLPLHLETPQEFSNV</sequence>
<evidence type="ECO:0000313" key="5">
    <source>
        <dbReference type="EMBL" id="MDR9898576.1"/>
    </source>
</evidence>
<dbReference type="Gene3D" id="3.30.565.10">
    <property type="entry name" value="Histidine kinase-like ATPase, C-terminal domain"/>
    <property type="match status" value="1"/>
</dbReference>
<dbReference type="SMART" id="SM00388">
    <property type="entry name" value="HisKA"/>
    <property type="match status" value="1"/>
</dbReference>
<keyword evidence="3 5" id="KW-0418">Kinase</keyword>
<dbReference type="Gene3D" id="1.10.287.130">
    <property type="match status" value="1"/>
</dbReference>
<dbReference type="CDD" id="cd00082">
    <property type="entry name" value="HisKA"/>
    <property type="match status" value="1"/>
</dbReference>
<evidence type="ECO:0000256" key="1">
    <source>
        <dbReference type="ARBA" id="ARBA00000085"/>
    </source>
</evidence>
<dbReference type="InterPro" id="IPR036890">
    <property type="entry name" value="HATPase_C_sf"/>
</dbReference>